<accession>A0A846XSF1</accession>
<gene>
    <name evidence="1" type="ORF">HGA08_07335</name>
</gene>
<comment type="caution">
    <text evidence="1">The sequence shown here is derived from an EMBL/GenBank/DDBJ whole genome shotgun (WGS) entry which is preliminary data.</text>
</comment>
<dbReference type="Proteomes" id="UP000565711">
    <property type="component" value="Unassembled WGS sequence"/>
</dbReference>
<dbReference type="EMBL" id="JAAXOP010000003">
    <property type="protein sequence ID" value="NKY50023.1"/>
    <property type="molecule type" value="Genomic_DNA"/>
</dbReference>
<evidence type="ECO:0000313" key="2">
    <source>
        <dbReference type="Proteomes" id="UP000565711"/>
    </source>
</evidence>
<reference evidence="1 2" key="1">
    <citation type="submission" date="2020-04" db="EMBL/GenBank/DDBJ databases">
        <title>MicrobeNet Type strains.</title>
        <authorList>
            <person name="Nicholson A.C."/>
        </authorList>
    </citation>
    <scope>NUCLEOTIDE SEQUENCE [LARGE SCALE GENOMIC DNA]</scope>
    <source>
        <strain evidence="1 2">JCM 12354</strain>
    </source>
</reference>
<dbReference type="SUPFAM" id="SSF159275">
    <property type="entry name" value="PA1994-like"/>
    <property type="match status" value="1"/>
</dbReference>
<proteinExistence type="predicted"/>
<organism evidence="1 2">
    <name type="scientific">Nocardia vermiculata</name>
    <dbReference type="NCBI Taxonomy" id="257274"/>
    <lineage>
        <taxon>Bacteria</taxon>
        <taxon>Bacillati</taxon>
        <taxon>Actinomycetota</taxon>
        <taxon>Actinomycetes</taxon>
        <taxon>Mycobacteriales</taxon>
        <taxon>Nocardiaceae</taxon>
        <taxon>Nocardia</taxon>
    </lineage>
</organism>
<dbReference type="AlphaFoldDB" id="A0A846XSF1"/>
<sequence>MPPGVNRWCSPGEHLACRTGAALPIVAYGRGVSEPDRGNFRTAQASAGGVHTPSRWPTVLTFRAHDATRLESVRVGLSGNRIRASGRIVAGESADHPAFSASYDLVTDEVGRTKRLSLRSTVTAGERHASIARDEENYWLVDAGDTHVRSMFGGALDVDVALSPFFNTLPIRRFGLAHATEDLQVPVVYVRVPELVVQEAILTYSSGADGIHVLSPVASATVTVDDDGFVLDYPGLSERI</sequence>
<evidence type="ECO:0000313" key="1">
    <source>
        <dbReference type="EMBL" id="NKY50023.1"/>
    </source>
</evidence>
<dbReference type="InterPro" id="IPR009467">
    <property type="entry name" value="Glycolipid-bd_prot_put"/>
</dbReference>
<dbReference type="Pfam" id="PF06475">
    <property type="entry name" value="Glycolipid_bind"/>
    <property type="match status" value="1"/>
</dbReference>
<name>A0A846XSF1_9NOCA</name>
<keyword evidence="2" id="KW-1185">Reference proteome</keyword>
<protein>
    <submittedName>
        <fullName evidence="1">Putative glycolipid-binding domain-containing protein</fullName>
    </submittedName>
</protein>